<evidence type="ECO:0000313" key="4">
    <source>
        <dbReference type="EMBL" id="KAJ4825003.1"/>
    </source>
</evidence>
<feature type="compositionally biased region" description="Basic residues" evidence="2">
    <location>
        <begin position="28"/>
        <end position="37"/>
    </location>
</feature>
<evidence type="ECO:0000256" key="1">
    <source>
        <dbReference type="SAM" id="Coils"/>
    </source>
</evidence>
<dbReference type="Proteomes" id="UP001141552">
    <property type="component" value="Unassembled WGS sequence"/>
</dbReference>
<feature type="transmembrane region" description="Helical" evidence="3">
    <location>
        <begin position="292"/>
        <end position="313"/>
    </location>
</feature>
<proteinExistence type="predicted"/>
<reference evidence="4" key="2">
    <citation type="journal article" date="2023" name="Plants (Basel)">
        <title>Annotation of the Turnera subulata (Passifloraceae) Draft Genome Reveals the S-Locus Evolved after the Divergence of Turneroideae from Passifloroideae in a Stepwise Manner.</title>
        <authorList>
            <person name="Henning P.M."/>
            <person name="Roalson E.H."/>
            <person name="Mir W."/>
            <person name="McCubbin A.G."/>
            <person name="Shore J.S."/>
        </authorList>
    </citation>
    <scope>NUCLEOTIDE SEQUENCE</scope>
    <source>
        <strain evidence="4">F60SS</strain>
    </source>
</reference>
<comment type="caution">
    <text evidence="4">The sequence shown here is derived from an EMBL/GenBank/DDBJ whole genome shotgun (WGS) entry which is preliminary data.</text>
</comment>
<name>A0A9Q0F4V4_9ROSI</name>
<feature type="region of interest" description="Disordered" evidence="2">
    <location>
        <begin position="1"/>
        <end position="59"/>
    </location>
</feature>
<dbReference type="OrthoDB" id="1939306at2759"/>
<dbReference type="EMBL" id="JAKUCV010007036">
    <property type="protein sequence ID" value="KAJ4825003.1"/>
    <property type="molecule type" value="Genomic_DNA"/>
</dbReference>
<feature type="coiled-coil region" evidence="1">
    <location>
        <begin position="60"/>
        <end position="269"/>
    </location>
</feature>
<dbReference type="Gene3D" id="1.10.287.1490">
    <property type="match status" value="1"/>
</dbReference>
<keyword evidence="3" id="KW-0812">Transmembrane</keyword>
<keyword evidence="3" id="KW-0472">Membrane</keyword>
<evidence type="ECO:0000313" key="5">
    <source>
        <dbReference type="Proteomes" id="UP001141552"/>
    </source>
</evidence>
<feature type="compositionally biased region" description="Basic residues" evidence="2">
    <location>
        <begin position="8"/>
        <end position="17"/>
    </location>
</feature>
<keyword evidence="5" id="KW-1185">Reference proteome</keyword>
<sequence length="317" mass="35978">TPKSKGKENKKKIRKKEKRELLVTTNGRRYRNHKRRRGGGEGGSSDTAEDFYDPDQGENETKLRQRIEALEQEKLSLVRENKEAGDQVAKLTAEIEFLRSEEEEMRLRLESLERDVESSEEIKRVMDVVSARAAELETQVARLQHDLISAMSDGQEASAEAAGLKKALAEKDGKLEEIKKEKAETDKKVRELERKLGVLEMKESEEKSKRLRVEDELREKNGDKDKELSGYKRRIEELEEIVRATEGSMEELKKQTEAAQSVIAGLKEKTVEVINGIEIDTREKKELKRGQLPVVAVGSAGAVVVAATLVYLYCARR</sequence>
<keyword evidence="1" id="KW-0175">Coiled coil</keyword>
<keyword evidence="3" id="KW-1133">Transmembrane helix</keyword>
<organism evidence="4 5">
    <name type="scientific">Turnera subulata</name>
    <dbReference type="NCBI Taxonomy" id="218843"/>
    <lineage>
        <taxon>Eukaryota</taxon>
        <taxon>Viridiplantae</taxon>
        <taxon>Streptophyta</taxon>
        <taxon>Embryophyta</taxon>
        <taxon>Tracheophyta</taxon>
        <taxon>Spermatophyta</taxon>
        <taxon>Magnoliopsida</taxon>
        <taxon>eudicotyledons</taxon>
        <taxon>Gunneridae</taxon>
        <taxon>Pentapetalae</taxon>
        <taxon>rosids</taxon>
        <taxon>fabids</taxon>
        <taxon>Malpighiales</taxon>
        <taxon>Passifloraceae</taxon>
        <taxon>Turnera</taxon>
    </lineage>
</organism>
<evidence type="ECO:0000256" key="2">
    <source>
        <dbReference type="SAM" id="MobiDB-lite"/>
    </source>
</evidence>
<feature type="non-terminal residue" evidence="4">
    <location>
        <position position="317"/>
    </location>
</feature>
<feature type="compositionally biased region" description="Acidic residues" evidence="2">
    <location>
        <begin position="47"/>
        <end position="58"/>
    </location>
</feature>
<feature type="non-terminal residue" evidence="4">
    <location>
        <position position="1"/>
    </location>
</feature>
<evidence type="ECO:0000256" key="3">
    <source>
        <dbReference type="SAM" id="Phobius"/>
    </source>
</evidence>
<dbReference type="AlphaFoldDB" id="A0A9Q0F4V4"/>
<accession>A0A9Q0F4V4</accession>
<protein>
    <submittedName>
        <fullName evidence="4">Uncharacterized protein</fullName>
    </submittedName>
</protein>
<reference evidence="4" key="1">
    <citation type="submission" date="2022-02" db="EMBL/GenBank/DDBJ databases">
        <authorList>
            <person name="Henning P.M."/>
            <person name="McCubbin A.G."/>
            <person name="Shore J.S."/>
        </authorList>
    </citation>
    <scope>NUCLEOTIDE SEQUENCE</scope>
    <source>
        <strain evidence="4">F60SS</strain>
        <tissue evidence="4">Leaves</tissue>
    </source>
</reference>
<gene>
    <name evidence="4" type="ORF">Tsubulata_044138</name>
</gene>